<dbReference type="AlphaFoldDB" id="A0AB34QUZ2"/>
<comment type="caution">
    <text evidence="1">The sequence shown here is derived from an EMBL/GenBank/DDBJ whole genome shotgun (WGS) entry which is preliminary data.</text>
</comment>
<name>A0AB34QUZ2_BACPU</name>
<gene>
    <name evidence="1" type="ORF">B4127_3827</name>
</gene>
<organism evidence="1 2">
    <name type="scientific">Bacillus pumilus</name>
    <name type="common">Bacillus mesentericus</name>
    <dbReference type="NCBI Taxonomy" id="1408"/>
    <lineage>
        <taxon>Bacteria</taxon>
        <taxon>Bacillati</taxon>
        <taxon>Bacillota</taxon>
        <taxon>Bacilli</taxon>
        <taxon>Bacillales</taxon>
        <taxon>Bacillaceae</taxon>
        <taxon>Bacillus</taxon>
    </lineage>
</organism>
<evidence type="ECO:0000313" key="1">
    <source>
        <dbReference type="EMBL" id="KIL19963.1"/>
    </source>
</evidence>
<evidence type="ECO:0000313" key="2">
    <source>
        <dbReference type="Proteomes" id="UP000031978"/>
    </source>
</evidence>
<sequence>MLRNLLLLKASKELTPLISNYYYTNILAKKGYFFGNKLNK</sequence>
<dbReference type="EMBL" id="JXCL01000014">
    <property type="protein sequence ID" value="KIL19963.1"/>
    <property type="molecule type" value="Genomic_DNA"/>
</dbReference>
<dbReference type="Proteomes" id="UP000031978">
    <property type="component" value="Unassembled WGS sequence"/>
</dbReference>
<proteinExistence type="predicted"/>
<protein>
    <submittedName>
        <fullName evidence="1">Uncharacterized protein</fullName>
    </submittedName>
</protein>
<reference evidence="1 2" key="1">
    <citation type="submission" date="2014-12" db="EMBL/GenBank/DDBJ databases">
        <title>Draft Genome Sequences of Five Spore-Forming Food Isolates of Bacillus pumilus.</title>
        <authorList>
            <person name="de Jong A."/>
            <person name="van Heel A.J."/>
            <person name="Montalban-Lopez M."/>
            <person name="Krawczyk A.O."/>
            <person name="Berendsen E.M."/>
            <person name="Wells-Bennik M."/>
            <person name="Kuipers O.P."/>
        </authorList>
    </citation>
    <scope>NUCLEOTIDE SEQUENCE [LARGE SCALE GENOMIC DNA]</scope>
    <source>
        <strain evidence="1 2">B4127</strain>
    </source>
</reference>
<accession>A0AB34QUZ2</accession>